<dbReference type="EMBL" id="ML119690">
    <property type="protein sequence ID" value="RPA80200.1"/>
    <property type="molecule type" value="Genomic_DNA"/>
</dbReference>
<evidence type="ECO:0000313" key="2">
    <source>
        <dbReference type="Proteomes" id="UP000275078"/>
    </source>
</evidence>
<accession>A0A3N4I7V9</accession>
<gene>
    <name evidence="1" type="ORF">BJ508DRAFT_307593</name>
</gene>
<protein>
    <submittedName>
        <fullName evidence="1">Uncharacterized protein</fullName>
    </submittedName>
</protein>
<dbReference type="Proteomes" id="UP000275078">
    <property type="component" value="Unassembled WGS sequence"/>
</dbReference>
<reference evidence="1 2" key="1">
    <citation type="journal article" date="2018" name="Nat. Ecol. Evol.">
        <title>Pezizomycetes genomes reveal the molecular basis of ectomycorrhizal truffle lifestyle.</title>
        <authorList>
            <person name="Murat C."/>
            <person name="Payen T."/>
            <person name="Noel B."/>
            <person name="Kuo A."/>
            <person name="Morin E."/>
            <person name="Chen J."/>
            <person name="Kohler A."/>
            <person name="Krizsan K."/>
            <person name="Balestrini R."/>
            <person name="Da Silva C."/>
            <person name="Montanini B."/>
            <person name="Hainaut M."/>
            <person name="Levati E."/>
            <person name="Barry K.W."/>
            <person name="Belfiori B."/>
            <person name="Cichocki N."/>
            <person name="Clum A."/>
            <person name="Dockter R.B."/>
            <person name="Fauchery L."/>
            <person name="Guy J."/>
            <person name="Iotti M."/>
            <person name="Le Tacon F."/>
            <person name="Lindquist E.A."/>
            <person name="Lipzen A."/>
            <person name="Malagnac F."/>
            <person name="Mello A."/>
            <person name="Molinier V."/>
            <person name="Miyauchi S."/>
            <person name="Poulain J."/>
            <person name="Riccioni C."/>
            <person name="Rubini A."/>
            <person name="Sitrit Y."/>
            <person name="Splivallo R."/>
            <person name="Traeger S."/>
            <person name="Wang M."/>
            <person name="Zifcakova L."/>
            <person name="Wipf D."/>
            <person name="Zambonelli A."/>
            <person name="Paolocci F."/>
            <person name="Nowrousian M."/>
            <person name="Ottonello S."/>
            <person name="Baldrian P."/>
            <person name="Spatafora J.W."/>
            <person name="Henrissat B."/>
            <person name="Nagy L.G."/>
            <person name="Aury J.M."/>
            <person name="Wincker P."/>
            <person name="Grigoriev I.V."/>
            <person name="Bonfante P."/>
            <person name="Martin F.M."/>
        </authorList>
    </citation>
    <scope>NUCLEOTIDE SEQUENCE [LARGE SCALE GENOMIC DNA]</scope>
    <source>
        <strain evidence="1 2">RN42</strain>
    </source>
</reference>
<evidence type="ECO:0000313" key="1">
    <source>
        <dbReference type="EMBL" id="RPA80200.1"/>
    </source>
</evidence>
<sequence length="138" mass="15569">MSTSSHNTNATQDTAVSSKSINLFESWEETYPAPPIIRLISAHASTIIAASHKAAITEERLRILRILYRLCVDKGIQIGGVREIPEEDDLLFPLLVEELKVMERGKTREEVKALYEEINFMQKYGVGRSDVHIRAMLG</sequence>
<keyword evidence="2" id="KW-1185">Reference proteome</keyword>
<organism evidence="1 2">
    <name type="scientific">Ascobolus immersus RN42</name>
    <dbReference type="NCBI Taxonomy" id="1160509"/>
    <lineage>
        <taxon>Eukaryota</taxon>
        <taxon>Fungi</taxon>
        <taxon>Dikarya</taxon>
        <taxon>Ascomycota</taxon>
        <taxon>Pezizomycotina</taxon>
        <taxon>Pezizomycetes</taxon>
        <taxon>Pezizales</taxon>
        <taxon>Ascobolaceae</taxon>
        <taxon>Ascobolus</taxon>
    </lineage>
</organism>
<dbReference type="AlphaFoldDB" id="A0A3N4I7V9"/>
<proteinExistence type="predicted"/>
<name>A0A3N4I7V9_ASCIM</name>